<dbReference type="Proteomes" id="UP001055072">
    <property type="component" value="Unassembled WGS sequence"/>
</dbReference>
<comment type="caution">
    <text evidence="1">The sequence shown here is derived from an EMBL/GenBank/DDBJ whole genome shotgun (WGS) entry which is preliminary data.</text>
</comment>
<evidence type="ECO:0000313" key="2">
    <source>
        <dbReference type="Proteomes" id="UP001055072"/>
    </source>
</evidence>
<sequence length="320" mass="34675">MDMLPRDWLPGKADSERQDSKKPRERKESNSIQDKSSKTNPRPAVDRAMSAAVPTPHDSVLAELQGQRPNVDTTAKIDAEPPALPTVPSVGSLEHHEASLGPDARSGTASPNASPEPIYDPFTGGLAFVFPSSHDRDSSPFEQAKDELWSQLGRIRELQSEIATMHTQMEGVGVSDTRKPKRGPARTHSDTIGGEEWPELAEVEQEQNKVRDAEFANLSQAFEGRHTAIGKIMDKLDELSKTLTAFHALPTPAMVFTSRQNTKETGTLYSNPSPTLSSPVSPSTISPTSGSPVVPPNVPNTLQAVVEKLEIPRGDSPEPI</sequence>
<proteinExistence type="predicted"/>
<reference evidence="1" key="1">
    <citation type="journal article" date="2021" name="Environ. Microbiol.">
        <title>Gene family expansions and transcriptome signatures uncover fungal adaptations to wood decay.</title>
        <authorList>
            <person name="Hage H."/>
            <person name="Miyauchi S."/>
            <person name="Viragh M."/>
            <person name="Drula E."/>
            <person name="Min B."/>
            <person name="Chaduli D."/>
            <person name="Navarro D."/>
            <person name="Favel A."/>
            <person name="Norest M."/>
            <person name="Lesage-Meessen L."/>
            <person name="Balint B."/>
            <person name="Merenyi Z."/>
            <person name="de Eugenio L."/>
            <person name="Morin E."/>
            <person name="Martinez A.T."/>
            <person name="Baldrian P."/>
            <person name="Stursova M."/>
            <person name="Martinez M.J."/>
            <person name="Novotny C."/>
            <person name="Magnuson J.K."/>
            <person name="Spatafora J.W."/>
            <person name="Maurice S."/>
            <person name="Pangilinan J."/>
            <person name="Andreopoulos W."/>
            <person name="LaButti K."/>
            <person name="Hundley H."/>
            <person name="Na H."/>
            <person name="Kuo A."/>
            <person name="Barry K."/>
            <person name="Lipzen A."/>
            <person name="Henrissat B."/>
            <person name="Riley R."/>
            <person name="Ahrendt S."/>
            <person name="Nagy L.G."/>
            <person name="Grigoriev I.V."/>
            <person name="Martin F."/>
            <person name="Rosso M.N."/>
        </authorList>
    </citation>
    <scope>NUCLEOTIDE SEQUENCE</scope>
    <source>
        <strain evidence="1">CBS 384.51</strain>
    </source>
</reference>
<protein>
    <submittedName>
        <fullName evidence="1">Uncharacterized protein</fullName>
    </submittedName>
</protein>
<evidence type="ECO:0000313" key="1">
    <source>
        <dbReference type="EMBL" id="KAI0095045.1"/>
    </source>
</evidence>
<accession>A0ACB8UL50</accession>
<keyword evidence="2" id="KW-1185">Reference proteome</keyword>
<gene>
    <name evidence="1" type="ORF">BDY19DRAFT_62501</name>
</gene>
<dbReference type="EMBL" id="MU274900">
    <property type="protein sequence ID" value="KAI0095045.1"/>
    <property type="molecule type" value="Genomic_DNA"/>
</dbReference>
<organism evidence="1 2">
    <name type="scientific">Irpex rosettiformis</name>
    <dbReference type="NCBI Taxonomy" id="378272"/>
    <lineage>
        <taxon>Eukaryota</taxon>
        <taxon>Fungi</taxon>
        <taxon>Dikarya</taxon>
        <taxon>Basidiomycota</taxon>
        <taxon>Agaricomycotina</taxon>
        <taxon>Agaricomycetes</taxon>
        <taxon>Polyporales</taxon>
        <taxon>Irpicaceae</taxon>
        <taxon>Irpex</taxon>
    </lineage>
</organism>
<name>A0ACB8UL50_9APHY</name>